<dbReference type="PROSITE" id="PS50889">
    <property type="entry name" value="S4"/>
    <property type="match status" value="1"/>
</dbReference>
<dbReference type="Proteomes" id="UP001438008">
    <property type="component" value="Unassembled WGS sequence"/>
</dbReference>
<organism evidence="6 7">
    <name type="scientific">Laedolimicola intestinihominis</name>
    <dbReference type="NCBI Taxonomy" id="3133166"/>
    <lineage>
        <taxon>Bacteria</taxon>
        <taxon>Bacillati</taxon>
        <taxon>Bacillota</taxon>
        <taxon>Clostridia</taxon>
        <taxon>Lachnospirales</taxon>
        <taxon>Lachnospiraceae</taxon>
        <taxon>Laedolimicola</taxon>
    </lineage>
</organism>
<accession>A0ABV1FFL3</accession>
<dbReference type="EMBL" id="JBBMFE010000004">
    <property type="protein sequence ID" value="MEQ2472170.1"/>
    <property type="molecule type" value="Genomic_DNA"/>
</dbReference>
<comment type="caution">
    <text evidence="6">The sequence shown here is derived from an EMBL/GenBank/DDBJ whole genome shotgun (WGS) entry which is preliminary data.</text>
</comment>
<dbReference type="InterPro" id="IPR036986">
    <property type="entry name" value="S4_RNA-bd_sf"/>
</dbReference>
<dbReference type="InterPro" id="IPR042092">
    <property type="entry name" value="PsdUridine_s_RsuA/RluB/E/F_cat"/>
</dbReference>
<dbReference type="InterPro" id="IPR050343">
    <property type="entry name" value="RsuA_PseudoU_synthase"/>
</dbReference>
<evidence type="ECO:0000313" key="6">
    <source>
        <dbReference type="EMBL" id="MEQ2472170.1"/>
    </source>
</evidence>
<proteinExistence type="inferred from homology"/>
<reference evidence="6 7" key="1">
    <citation type="submission" date="2024-03" db="EMBL/GenBank/DDBJ databases">
        <title>Human intestinal bacterial collection.</title>
        <authorList>
            <person name="Pauvert C."/>
            <person name="Hitch T.C.A."/>
            <person name="Clavel T."/>
        </authorList>
    </citation>
    <scope>NUCLEOTIDE SEQUENCE [LARGE SCALE GENOMIC DNA]</scope>
    <source>
        <strain evidence="6 7">CLA-AA-H132</strain>
    </source>
</reference>
<evidence type="ECO:0000256" key="3">
    <source>
        <dbReference type="PROSITE-ProRule" id="PRU00182"/>
    </source>
</evidence>
<dbReference type="Pfam" id="PF01479">
    <property type="entry name" value="S4"/>
    <property type="match status" value="1"/>
</dbReference>
<evidence type="ECO:0000256" key="1">
    <source>
        <dbReference type="ARBA" id="ARBA00008348"/>
    </source>
</evidence>
<feature type="domain" description="RNA-binding S4" evidence="5">
    <location>
        <begin position="4"/>
        <end position="64"/>
    </location>
</feature>
<evidence type="ECO:0000256" key="4">
    <source>
        <dbReference type="RuleBase" id="RU003887"/>
    </source>
</evidence>
<dbReference type="SUPFAM" id="SSF55174">
    <property type="entry name" value="Alpha-L RNA-binding motif"/>
    <property type="match status" value="1"/>
</dbReference>
<dbReference type="Gene3D" id="3.30.70.580">
    <property type="entry name" value="Pseudouridine synthase I, catalytic domain, N-terminal subdomain"/>
    <property type="match status" value="1"/>
</dbReference>
<comment type="similarity">
    <text evidence="1 4">Belongs to the pseudouridine synthase RsuA family.</text>
</comment>
<name>A0ABV1FFL3_9FIRM</name>
<dbReference type="PANTHER" id="PTHR47683">
    <property type="entry name" value="PSEUDOURIDINE SYNTHASE FAMILY PROTEIN-RELATED"/>
    <property type="match status" value="1"/>
</dbReference>
<dbReference type="InterPro" id="IPR006145">
    <property type="entry name" value="PsdUridine_synth_RsuA/RluA"/>
</dbReference>
<keyword evidence="3" id="KW-0694">RNA-binding</keyword>
<keyword evidence="7" id="KW-1185">Reference proteome</keyword>
<dbReference type="EC" id="5.4.99.-" evidence="4"/>
<evidence type="ECO:0000256" key="2">
    <source>
        <dbReference type="ARBA" id="ARBA00023235"/>
    </source>
</evidence>
<dbReference type="Gene3D" id="3.10.290.10">
    <property type="entry name" value="RNA-binding S4 domain"/>
    <property type="match status" value="1"/>
</dbReference>
<dbReference type="InterPro" id="IPR000748">
    <property type="entry name" value="PsdUridine_synth_RsuA/RluB/E/F"/>
</dbReference>
<dbReference type="Gene3D" id="3.30.70.1560">
    <property type="entry name" value="Alpha-L RNA-binding motif"/>
    <property type="match status" value="1"/>
</dbReference>
<dbReference type="NCBIfam" id="TIGR00093">
    <property type="entry name" value="pseudouridine synthase"/>
    <property type="match status" value="1"/>
</dbReference>
<gene>
    <name evidence="6" type="ORF">WMO29_06660</name>
</gene>
<dbReference type="InterPro" id="IPR020103">
    <property type="entry name" value="PsdUridine_synth_cat_dom_sf"/>
</dbReference>
<dbReference type="InterPro" id="IPR018496">
    <property type="entry name" value="PsdUridine_synth_RsuA/RluB_CS"/>
</dbReference>
<dbReference type="SMART" id="SM00363">
    <property type="entry name" value="S4"/>
    <property type="match status" value="1"/>
</dbReference>
<dbReference type="CDD" id="cd00165">
    <property type="entry name" value="S4"/>
    <property type="match status" value="1"/>
</dbReference>
<dbReference type="PROSITE" id="PS01149">
    <property type="entry name" value="PSI_RSU"/>
    <property type="match status" value="1"/>
</dbReference>
<dbReference type="PANTHER" id="PTHR47683:SF2">
    <property type="entry name" value="RNA-BINDING S4 DOMAIN-CONTAINING PROTEIN"/>
    <property type="match status" value="1"/>
</dbReference>
<keyword evidence="2 4" id="KW-0413">Isomerase</keyword>
<sequence>MEEIRLNKYLSEAGVCSRREADRLIEAGKVLIDGVPAKMGQRVQPGQKVQVGDTILGGEKEEQILLAVYKPPGVICTTDKREKRNIVDYVGYPTRIYPIGRLDKDSEGLILMTNDGSLVNRMMRSTNHHEKEYLVRVNKPVTDAFLQKMASGVRIRKVEKGEVLLDAMTRPCEVEKLGKCSFRIVLTQGLNRQIRRMCETLGYHVEHLKRIRVLNIELKGMKPGTWRKISEREMAELQELLKDSKN</sequence>
<dbReference type="SUPFAM" id="SSF55120">
    <property type="entry name" value="Pseudouridine synthase"/>
    <property type="match status" value="1"/>
</dbReference>
<protein>
    <recommendedName>
        <fullName evidence="4">Pseudouridine synthase</fullName>
        <ecNumber evidence="4">5.4.99.-</ecNumber>
    </recommendedName>
</protein>
<dbReference type="InterPro" id="IPR002942">
    <property type="entry name" value="S4_RNA-bd"/>
</dbReference>
<dbReference type="Pfam" id="PF00849">
    <property type="entry name" value="PseudoU_synth_2"/>
    <property type="match status" value="1"/>
</dbReference>
<evidence type="ECO:0000313" key="7">
    <source>
        <dbReference type="Proteomes" id="UP001438008"/>
    </source>
</evidence>
<evidence type="ECO:0000259" key="5">
    <source>
        <dbReference type="SMART" id="SM00363"/>
    </source>
</evidence>
<dbReference type="InterPro" id="IPR020094">
    <property type="entry name" value="TruA/RsuA/RluB/E/F_N"/>
</dbReference>
<dbReference type="RefSeq" id="WP_349164269.1">
    <property type="nucleotide sequence ID" value="NZ_JBBMFE010000004.1"/>
</dbReference>